<dbReference type="InterPro" id="IPR013083">
    <property type="entry name" value="Znf_RING/FYVE/PHD"/>
</dbReference>
<dbReference type="InterPro" id="IPR003877">
    <property type="entry name" value="SPRY_dom"/>
</dbReference>
<proteinExistence type="predicted"/>
<dbReference type="PROSITE" id="PS50089">
    <property type="entry name" value="ZF_RING_2"/>
    <property type="match status" value="1"/>
</dbReference>
<gene>
    <name evidence="9" type="ORF">ABG768_014941</name>
</gene>
<dbReference type="Proteomes" id="UP001479290">
    <property type="component" value="Unassembled WGS sequence"/>
</dbReference>
<dbReference type="PROSITE" id="PS00518">
    <property type="entry name" value="ZF_RING_1"/>
    <property type="match status" value="1"/>
</dbReference>
<dbReference type="PANTHER" id="PTHR24103">
    <property type="entry name" value="E3 UBIQUITIN-PROTEIN LIGASE TRIM"/>
    <property type="match status" value="1"/>
</dbReference>
<keyword evidence="3" id="KW-0862">Zinc</keyword>
<dbReference type="Pfam" id="PF13765">
    <property type="entry name" value="PRY"/>
    <property type="match status" value="1"/>
</dbReference>
<dbReference type="InterPro" id="IPR027370">
    <property type="entry name" value="Znf-RING_euk"/>
</dbReference>
<dbReference type="InterPro" id="IPR017907">
    <property type="entry name" value="Znf_RING_CS"/>
</dbReference>
<dbReference type="SMART" id="SM00449">
    <property type="entry name" value="SPRY"/>
    <property type="match status" value="1"/>
</dbReference>
<dbReference type="InterPro" id="IPR001841">
    <property type="entry name" value="Znf_RING"/>
</dbReference>
<feature type="domain" description="B box-type" evidence="7">
    <location>
        <begin position="74"/>
        <end position="115"/>
    </location>
</feature>
<dbReference type="InterPro" id="IPR006574">
    <property type="entry name" value="PRY"/>
</dbReference>
<keyword evidence="5" id="KW-0175">Coiled coil</keyword>
<dbReference type="SUPFAM" id="SSF57845">
    <property type="entry name" value="B-box zinc-binding domain"/>
    <property type="match status" value="1"/>
</dbReference>
<dbReference type="SUPFAM" id="SSF57850">
    <property type="entry name" value="RING/U-box"/>
    <property type="match status" value="1"/>
</dbReference>
<dbReference type="CDD" id="cd12893">
    <property type="entry name" value="SPRY_PRY_TRIM35"/>
    <property type="match status" value="1"/>
</dbReference>
<evidence type="ECO:0000313" key="10">
    <source>
        <dbReference type="Proteomes" id="UP001479290"/>
    </source>
</evidence>
<dbReference type="PROSITE" id="PS50188">
    <property type="entry name" value="B302_SPRY"/>
    <property type="match status" value="1"/>
</dbReference>
<dbReference type="Pfam" id="PF13445">
    <property type="entry name" value="zf-RING_UBOX"/>
    <property type="match status" value="1"/>
</dbReference>
<accession>A0AAW1Z2I1</accession>
<dbReference type="SUPFAM" id="SSF49899">
    <property type="entry name" value="Concanavalin A-like lectins/glucanases"/>
    <property type="match status" value="1"/>
</dbReference>
<evidence type="ECO:0000259" key="7">
    <source>
        <dbReference type="PROSITE" id="PS50119"/>
    </source>
</evidence>
<dbReference type="EMBL" id="JAWDJR010000021">
    <property type="protein sequence ID" value="KAK9955033.1"/>
    <property type="molecule type" value="Genomic_DNA"/>
</dbReference>
<dbReference type="InterPro" id="IPR003879">
    <property type="entry name" value="Butyrophylin_SPRY"/>
</dbReference>
<keyword evidence="1" id="KW-0479">Metal-binding</keyword>
<feature type="coiled-coil region" evidence="5">
    <location>
        <begin position="123"/>
        <end position="150"/>
    </location>
</feature>
<name>A0AAW1Z2I1_CULAL</name>
<feature type="domain" description="B30.2/SPRY" evidence="8">
    <location>
        <begin position="262"/>
        <end position="454"/>
    </location>
</feature>
<evidence type="ECO:0000313" key="9">
    <source>
        <dbReference type="EMBL" id="KAK9955033.1"/>
    </source>
</evidence>
<dbReference type="InterPro" id="IPR043136">
    <property type="entry name" value="B30.2/SPRY_sf"/>
</dbReference>
<comment type="caution">
    <text evidence="9">The sequence shown here is derived from an EMBL/GenBank/DDBJ whole genome shotgun (WGS) entry which is preliminary data.</text>
</comment>
<organism evidence="9 10">
    <name type="scientific">Culter alburnus</name>
    <name type="common">Topmouth culter</name>
    <dbReference type="NCBI Taxonomy" id="194366"/>
    <lineage>
        <taxon>Eukaryota</taxon>
        <taxon>Metazoa</taxon>
        <taxon>Chordata</taxon>
        <taxon>Craniata</taxon>
        <taxon>Vertebrata</taxon>
        <taxon>Euteleostomi</taxon>
        <taxon>Actinopterygii</taxon>
        <taxon>Neopterygii</taxon>
        <taxon>Teleostei</taxon>
        <taxon>Ostariophysi</taxon>
        <taxon>Cypriniformes</taxon>
        <taxon>Xenocyprididae</taxon>
        <taxon>Xenocypridinae</taxon>
        <taxon>Culter</taxon>
    </lineage>
</organism>
<evidence type="ECO:0000259" key="6">
    <source>
        <dbReference type="PROSITE" id="PS50089"/>
    </source>
</evidence>
<dbReference type="Gene3D" id="3.30.40.10">
    <property type="entry name" value="Zinc/RING finger domain, C3HC4 (zinc finger)"/>
    <property type="match status" value="1"/>
</dbReference>
<reference evidence="9 10" key="1">
    <citation type="submission" date="2024-05" db="EMBL/GenBank/DDBJ databases">
        <title>A high-quality chromosomal-level genome assembly of Topmouth culter (Culter alburnus).</title>
        <authorList>
            <person name="Zhao H."/>
        </authorList>
    </citation>
    <scope>NUCLEOTIDE SEQUENCE [LARGE SCALE GENOMIC DNA]</scope>
    <source>
        <strain evidence="9">CATC2023</strain>
        <tissue evidence="9">Muscle</tissue>
    </source>
</reference>
<keyword evidence="10" id="KW-1185">Reference proteome</keyword>
<dbReference type="PROSITE" id="PS50119">
    <property type="entry name" value="ZF_BBOX"/>
    <property type="match status" value="1"/>
</dbReference>
<dbReference type="SMART" id="SM00184">
    <property type="entry name" value="RING"/>
    <property type="match status" value="1"/>
</dbReference>
<dbReference type="GO" id="GO:0008270">
    <property type="term" value="F:zinc ion binding"/>
    <property type="evidence" value="ECO:0007669"/>
    <property type="project" value="UniProtKB-KW"/>
</dbReference>
<feature type="domain" description="RING-type" evidence="6">
    <location>
        <begin position="11"/>
        <end position="51"/>
    </location>
</feature>
<protein>
    <submittedName>
        <fullName evidence="9">Uncharacterized protein</fullName>
    </submittedName>
</protein>
<dbReference type="InterPro" id="IPR000315">
    <property type="entry name" value="Znf_B-box"/>
</dbReference>
<sequence>MESLSVEELSCPVCIEIFKFPVVLSCSHSFCKECLQKFWRSKKTRQCPVCRRRSSKTDPPSNLVLKNLCESFLNVEEVCNLHGEKLKLFCLEDSQSVCLVCRDSDKHAHHQFKPIKDVLPSYKEELCIALKSLQEKLKNMEDVKGECEEVVEHIQTQAQHTKHQIIEEFKKLHQFLIEEEEAKITALRDEEEQKVQMMKENLEEMNKQISALSDTIKDIEEEMKAKDVLFLNNFKATMERAQSPYPNPQMSSGALINVANHLGNLAFGVWLKMRDIVQNVPVNLDPNTAHPELHLSDDLTSLTWTMDTRAFPANPERFDIYPCVLGSEGFNSGTHCWDVEVGENIHWTLGITTASNQRKGFTFFDKDVWCVWYKNKEYFSHHQEQTYTPFSVKERLRRVRVLLDWDRGKVSFSDPLTDTHLCSFTTTFTERIFPFFSSVCLTSGLRILPVKIFETDKHSDSYI</sequence>
<feature type="coiled-coil region" evidence="5">
    <location>
        <begin position="177"/>
        <end position="222"/>
    </location>
</feature>
<keyword evidence="2 4" id="KW-0863">Zinc-finger</keyword>
<dbReference type="Gene3D" id="3.30.160.60">
    <property type="entry name" value="Classic Zinc Finger"/>
    <property type="match status" value="1"/>
</dbReference>
<evidence type="ECO:0000256" key="1">
    <source>
        <dbReference type="ARBA" id="ARBA00022723"/>
    </source>
</evidence>
<dbReference type="PRINTS" id="PR01407">
    <property type="entry name" value="BUTYPHLNCDUF"/>
</dbReference>
<evidence type="ECO:0000256" key="3">
    <source>
        <dbReference type="ARBA" id="ARBA00022833"/>
    </source>
</evidence>
<dbReference type="AlphaFoldDB" id="A0AAW1Z2I1"/>
<dbReference type="Pfam" id="PF00622">
    <property type="entry name" value="SPRY"/>
    <property type="match status" value="1"/>
</dbReference>
<dbReference type="SMART" id="SM00589">
    <property type="entry name" value="PRY"/>
    <property type="match status" value="1"/>
</dbReference>
<dbReference type="InterPro" id="IPR050143">
    <property type="entry name" value="TRIM/RBCC"/>
</dbReference>
<evidence type="ECO:0000256" key="2">
    <source>
        <dbReference type="ARBA" id="ARBA00022771"/>
    </source>
</evidence>
<evidence type="ECO:0000256" key="4">
    <source>
        <dbReference type="PROSITE-ProRule" id="PRU00024"/>
    </source>
</evidence>
<dbReference type="Gene3D" id="2.60.120.920">
    <property type="match status" value="1"/>
</dbReference>
<dbReference type="InterPro" id="IPR001870">
    <property type="entry name" value="B30.2/SPRY"/>
</dbReference>
<evidence type="ECO:0000259" key="8">
    <source>
        <dbReference type="PROSITE" id="PS50188"/>
    </source>
</evidence>
<dbReference type="SMART" id="SM00336">
    <property type="entry name" value="BBOX"/>
    <property type="match status" value="1"/>
</dbReference>
<dbReference type="InterPro" id="IPR013320">
    <property type="entry name" value="ConA-like_dom_sf"/>
</dbReference>
<dbReference type="Pfam" id="PF00643">
    <property type="entry name" value="zf-B_box"/>
    <property type="match status" value="1"/>
</dbReference>
<evidence type="ECO:0000256" key="5">
    <source>
        <dbReference type="SAM" id="Coils"/>
    </source>
</evidence>